<evidence type="ECO:0000313" key="2">
    <source>
        <dbReference type="Proteomes" id="UP001151760"/>
    </source>
</evidence>
<dbReference type="Proteomes" id="UP001151760">
    <property type="component" value="Unassembled WGS sequence"/>
</dbReference>
<organism evidence="1 2">
    <name type="scientific">Tanacetum coccineum</name>
    <dbReference type="NCBI Taxonomy" id="301880"/>
    <lineage>
        <taxon>Eukaryota</taxon>
        <taxon>Viridiplantae</taxon>
        <taxon>Streptophyta</taxon>
        <taxon>Embryophyta</taxon>
        <taxon>Tracheophyta</taxon>
        <taxon>Spermatophyta</taxon>
        <taxon>Magnoliopsida</taxon>
        <taxon>eudicotyledons</taxon>
        <taxon>Gunneridae</taxon>
        <taxon>Pentapetalae</taxon>
        <taxon>asterids</taxon>
        <taxon>campanulids</taxon>
        <taxon>Asterales</taxon>
        <taxon>Asteraceae</taxon>
        <taxon>Asteroideae</taxon>
        <taxon>Anthemideae</taxon>
        <taxon>Anthemidinae</taxon>
        <taxon>Tanacetum</taxon>
    </lineage>
</organism>
<reference evidence="1" key="2">
    <citation type="submission" date="2022-01" db="EMBL/GenBank/DDBJ databases">
        <authorList>
            <person name="Yamashiro T."/>
            <person name="Shiraishi A."/>
            <person name="Satake H."/>
            <person name="Nakayama K."/>
        </authorList>
    </citation>
    <scope>NUCLEOTIDE SEQUENCE</scope>
</reference>
<comment type="caution">
    <text evidence="1">The sequence shown here is derived from an EMBL/GenBank/DDBJ whole genome shotgun (WGS) entry which is preliminary data.</text>
</comment>
<accession>A0ABQ5CJ95</accession>
<gene>
    <name evidence="1" type="ORF">Tco_0894881</name>
</gene>
<proteinExistence type="predicted"/>
<evidence type="ECO:0000313" key="1">
    <source>
        <dbReference type="EMBL" id="GJT24944.1"/>
    </source>
</evidence>
<sequence length="70" mass="7490">MKPTTCNIGLTMEPKTNNSHVLLAVGASQSLLKKTSVPRFVAYVTKAHLYCMLANESWQALLAAVATPSA</sequence>
<name>A0ABQ5CJ95_9ASTR</name>
<dbReference type="EMBL" id="BQNB010014175">
    <property type="protein sequence ID" value="GJT24944.1"/>
    <property type="molecule type" value="Genomic_DNA"/>
</dbReference>
<reference evidence="1" key="1">
    <citation type="journal article" date="2022" name="Int. J. Mol. Sci.">
        <title>Draft Genome of Tanacetum Coccineum: Genomic Comparison of Closely Related Tanacetum-Family Plants.</title>
        <authorList>
            <person name="Yamashiro T."/>
            <person name="Shiraishi A."/>
            <person name="Nakayama K."/>
            <person name="Satake H."/>
        </authorList>
    </citation>
    <scope>NUCLEOTIDE SEQUENCE</scope>
</reference>
<keyword evidence="2" id="KW-1185">Reference proteome</keyword>
<protein>
    <submittedName>
        <fullName evidence="1">Uncharacterized protein</fullName>
    </submittedName>
</protein>